<keyword evidence="10" id="KW-1185">Reference proteome</keyword>
<feature type="transmembrane region" description="Helical" evidence="7">
    <location>
        <begin position="67"/>
        <end position="88"/>
    </location>
</feature>
<feature type="transmembrane region" description="Helical" evidence="7">
    <location>
        <begin position="31"/>
        <end position="55"/>
    </location>
</feature>
<feature type="domain" description="Rhodopsin" evidence="8">
    <location>
        <begin position="51"/>
        <end position="285"/>
    </location>
</feature>
<dbReference type="Proteomes" id="UP000222788">
    <property type="component" value="Unassembled WGS sequence"/>
</dbReference>
<evidence type="ECO:0000256" key="5">
    <source>
        <dbReference type="ARBA" id="ARBA00038359"/>
    </source>
</evidence>
<evidence type="ECO:0000256" key="3">
    <source>
        <dbReference type="ARBA" id="ARBA00022989"/>
    </source>
</evidence>
<evidence type="ECO:0000313" key="9">
    <source>
        <dbReference type="EMBL" id="PHH50638.1"/>
    </source>
</evidence>
<proteinExistence type="inferred from homology"/>
<evidence type="ECO:0000256" key="4">
    <source>
        <dbReference type="ARBA" id="ARBA00023136"/>
    </source>
</evidence>
<evidence type="ECO:0000259" key="8">
    <source>
        <dbReference type="Pfam" id="PF20684"/>
    </source>
</evidence>
<evidence type="ECO:0000256" key="7">
    <source>
        <dbReference type="SAM" id="Phobius"/>
    </source>
</evidence>
<protein>
    <recommendedName>
        <fullName evidence="8">Rhodopsin domain-containing protein</fullName>
    </recommendedName>
</protein>
<feature type="region of interest" description="Disordered" evidence="6">
    <location>
        <begin position="485"/>
        <end position="531"/>
    </location>
</feature>
<feature type="transmembrane region" description="Helical" evidence="7">
    <location>
        <begin position="264"/>
        <end position="288"/>
    </location>
</feature>
<dbReference type="OrthoDB" id="3648173at2759"/>
<dbReference type="PANTHER" id="PTHR33048:SF47">
    <property type="entry name" value="INTEGRAL MEMBRANE PROTEIN-RELATED"/>
    <property type="match status" value="1"/>
</dbReference>
<feature type="transmembrane region" description="Helical" evidence="7">
    <location>
        <begin position="146"/>
        <end position="173"/>
    </location>
</feature>
<feature type="transmembrane region" description="Helical" evidence="7">
    <location>
        <begin position="225"/>
        <end position="244"/>
    </location>
</feature>
<feature type="region of interest" description="Disordered" evidence="6">
    <location>
        <begin position="394"/>
        <end position="463"/>
    </location>
</feature>
<feature type="compositionally biased region" description="Basic residues" evidence="6">
    <location>
        <begin position="490"/>
        <end position="499"/>
    </location>
</feature>
<keyword evidence="4 7" id="KW-0472">Membrane</keyword>
<feature type="transmembrane region" description="Helical" evidence="7">
    <location>
        <begin position="108"/>
        <end position="134"/>
    </location>
</feature>
<evidence type="ECO:0000256" key="2">
    <source>
        <dbReference type="ARBA" id="ARBA00022692"/>
    </source>
</evidence>
<dbReference type="EMBL" id="APWK03000119">
    <property type="protein sequence ID" value="PHH50638.1"/>
    <property type="molecule type" value="Genomic_DNA"/>
</dbReference>
<evidence type="ECO:0000313" key="10">
    <source>
        <dbReference type="Proteomes" id="UP000222788"/>
    </source>
</evidence>
<comment type="similarity">
    <text evidence="5">Belongs to the SAT4 family.</text>
</comment>
<feature type="compositionally biased region" description="Low complexity" evidence="6">
    <location>
        <begin position="396"/>
        <end position="407"/>
    </location>
</feature>
<dbReference type="GO" id="GO:0016020">
    <property type="term" value="C:membrane"/>
    <property type="evidence" value="ECO:0007669"/>
    <property type="project" value="UniProtKB-SubCell"/>
</dbReference>
<comment type="subcellular location">
    <subcellularLocation>
        <location evidence="1">Membrane</location>
        <topology evidence="1">Multi-pass membrane protein</topology>
    </subcellularLocation>
</comment>
<dbReference type="InterPro" id="IPR052337">
    <property type="entry name" value="SAT4-like"/>
</dbReference>
<keyword evidence="3 7" id="KW-1133">Transmembrane helix</keyword>
<dbReference type="Pfam" id="PF20684">
    <property type="entry name" value="Fung_rhodopsin"/>
    <property type="match status" value="1"/>
</dbReference>
<dbReference type="InterPro" id="IPR049326">
    <property type="entry name" value="Rhodopsin_dom_fungi"/>
</dbReference>
<dbReference type="AlphaFoldDB" id="A0A2C5WRN1"/>
<comment type="caution">
    <text evidence="9">The sequence shown here is derived from an EMBL/GenBank/DDBJ whole genome shotgun (WGS) entry which is preliminary data.</text>
</comment>
<reference evidence="9 10" key="2">
    <citation type="journal article" date="2013" name="IMA Fungus">
        <title>IMA Genome-F 1: Ceratocystis fimbriata: Draft nuclear genome sequence for the plant pathogen, Ceratocystis fimbriata.</title>
        <authorList>
            <person name="Wilken P.M."/>
            <person name="Steenkamp E.T."/>
            <person name="Wingfield M.J."/>
            <person name="de Beer Z.W."/>
            <person name="Wingfield B.D."/>
        </authorList>
    </citation>
    <scope>NUCLEOTIDE SEQUENCE [LARGE SCALE GENOMIC DNA]</scope>
    <source>
        <strain evidence="9 10">CBS 114723</strain>
    </source>
</reference>
<evidence type="ECO:0000256" key="6">
    <source>
        <dbReference type="SAM" id="MobiDB-lite"/>
    </source>
</evidence>
<gene>
    <name evidence="9" type="ORF">CFIMG_006435RA</name>
</gene>
<keyword evidence="2 7" id="KW-0812">Transmembrane</keyword>
<accession>A0A2C5WRN1</accession>
<dbReference type="STRING" id="1035309.A0A2C5WRN1"/>
<sequence length="531" mass="59182">MSLSDSAAGIAPVASTLFVRAADKDRAEAVATVIPCIALCMTITCLVVALRFFSVRQPLRNWGWEHGLLLVSLVFAFVAMGASISMKVNGLGYHANVYQKKLTVYAKMLWLDGLAHILCVSLAKFCILCTYLRLLTFPAPRVLCKLILGFLVLTHLWIVVSIFTTCVPLSSLWDVSPFGVKAGVYCHPKAVFWLNYGLHVGTDFLIFALPIPLMFYVAVPLVQHIALFAMPMAGFAICAISAVRTATLVSNIHLDDITYTTVSYVNLTMIEIGLTISWASLLAMHYIYDPLSETQDQSPAIDAAFMREQLDIFPHNLSTSTQNVPGEHKIPLDLQPLPPALHRSLQSQETMVWGEDITEYTRRHHHRLHLDSVSSPYYHQSLHGLRLTESQVAITQVQSRPQSSQSRAHSRAHSREDSQPQSQPQTRRDSDMSGFLPIFAPADTADDDVIPGRGSQDKDGRRLSYKILNIQRSTTPSSISLRFATAPKTKPTRKWRRSHVQVDDDEGNEEWGPHPGERRSLTSPMFVPPSQ</sequence>
<reference evidence="9 10" key="1">
    <citation type="journal article" date="2013" name="Fungal Biol.">
        <title>Analysis of microsatellite markers in the genome of the plant pathogen Ceratocystis fimbriata.</title>
        <authorList>
            <person name="Simpson M.C."/>
            <person name="Wilken P.M."/>
            <person name="Coetzee M.P."/>
            <person name="Wingfield M.J."/>
            <person name="Wingfield B.D."/>
        </authorList>
    </citation>
    <scope>NUCLEOTIDE SEQUENCE [LARGE SCALE GENOMIC DNA]</scope>
    <source>
        <strain evidence="9 10">CBS 114723</strain>
    </source>
</reference>
<organism evidence="9 10">
    <name type="scientific">Ceratocystis fimbriata CBS 114723</name>
    <dbReference type="NCBI Taxonomy" id="1035309"/>
    <lineage>
        <taxon>Eukaryota</taxon>
        <taxon>Fungi</taxon>
        <taxon>Dikarya</taxon>
        <taxon>Ascomycota</taxon>
        <taxon>Pezizomycotina</taxon>
        <taxon>Sordariomycetes</taxon>
        <taxon>Hypocreomycetidae</taxon>
        <taxon>Microascales</taxon>
        <taxon>Ceratocystidaceae</taxon>
        <taxon>Ceratocystis</taxon>
    </lineage>
</organism>
<feature type="transmembrane region" description="Helical" evidence="7">
    <location>
        <begin position="193"/>
        <end position="218"/>
    </location>
</feature>
<name>A0A2C5WRN1_9PEZI</name>
<evidence type="ECO:0000256" key="1">
    <source>
        <dbReference type="ARBA" id="ARBA00004141"/>
    </source>
</evidence>
<feature type="compositionally biased region" description="Basic and acidic residues" evidence="6">
    <location>
        <begin position="511"/>
        <end position="520"/>
    </location>
</feature>
<dbReference type="PANTHER" id="PTHR33048">
    <property type="entry name" value="PTH11-LIKE INTEGRAL MEMBRANE PROTEIN (AFU_ORTHOLOGUE AFUA_5G11245)"/>
    <property type="match status" value="1"/>
</dbReference>